<name>A0A0L0DA23_THETB</name>
<accession>A0A0L0DA23</accession>
<dbReference type="AlphaFoldDB" id="A0A0L0DA23"/>
<evidence type="ECO:0000256" key="1">
    <source>
        <dbReference type="ARBA" id="ARBA00022837"/>
    </source>
</evidence>
<dbReference type="EMBL" id="GL349450">
    <property type="protein sequence ID" value="KNC48138.1"/>
    <property type="molecule type" value="Genomic_DNA"/>
</dbReference>
<reference evidence="3 4" key="1">
    <citation type="submission" date="2010-05" db="EMBL/GenBank/DDBJ databases">
        <title>The Genome Sequence of Thecamonas trahens ATCC 50062.</title>
        <authorList>
            <consortium name="The Broad Institute Genome Sequencing Platform"/>
            <person name="Russ C."/>
            <person name="Cuomo C."/>
            <person name="Shea T."/>
            <person name="Young S.K."/>
            <person name="Zeng Q."/>
            <person name="Koehrsen M."/>
            <person name="Haas B."/>
            <person name="Borodovsky M."/>
            <person name="Guigo R."/>
            <person name="Alvarado L."/>
            <person name="Berlin A."/>
            <person name="Bochicchio J."/>
            <person name="Borenstein D."/>
            <person name="Chapman S."/>
            <person name="Chen Z."/>
            <person name="Freedman E."/>
            <person name="Gellesch M."/>
            <person name="Goldberg J."/>
            <person name="Griggs A."/>
            <person name="Gujja S."/>
            <person name="Heilman E."/>
            <person name="Heiman D."/>
            <person name="Hepburn T."/>
            <person name="Howarth C."/>
            <person name="Jen D."/>
            <person name="Larson L."/>
            <person name="Mehta T."/>
            <person name="Park D."/>
            <person name="Pearson M."/>
            <person name="Roberts A."/>
            <person name="Saif S."/>
            <person name="Shenoy N."/>
            <person name="Sisk P."/>
            <person name="Stolte C."/>
            <person name="Sykes S."/>
            <person name="Thomson T."/>
            <person name="Walk T."/>
            <person name="White J."/>
            <person name="Yandava C."/>
            <person name="Burger G."/>
            <person name="Gray M.W."/>
            <person name="Holland P.W.H."/>
            <person name="King N."/>
            <person name="Lang F.B.F."/>
            <person name="Roger A.J."/>
            <person name="Ruiz-Trillo I."/>
            <person name="Lander E."/>
            <person name="Nusbaum C."/>
        </authorList>
    </citation>
    <scope>NUCLEOTIDE SEQUENCE [LARGE SCALE GENOMIC DNA]</scope>
    <source>
        <strain evidence="3 4">ATCC 50062</strain>
    </source>
</reference>
<proteinExistence type="predicted"/>
<keyword evidence="4" id="KW-1185">Reference proteome</keyword>
<feature type="domain" description="EF-hand" evidence="2">
    <location>
        <begin position="138"/>
        <end position="173"/>
    </location>
</feature>
<dbReference type="OrthoDB" id="26525at2759"/>
<dbReference type="PROSITE" id="PS00018">
    <property type="entry name" value="EF_HAND_1"/>
    <property type="match status" value="1"/>
</dbReference>
<gene>
    <name evidence="3" type="ORF">AMSG_04367</name>
</gene>
<evidence type="ECO:0000313" key="3">
    <source>
        <dbReference type="EMBL" id="KNC48138.1"/>
    </source>
</evidence>
<dbReference type="Gene3D" id="1.10.238.10">
    <property type="entry name" value="EF-hand"/>
    <property type="match status" value="1"/>
</dbReference>
<dbReference type="InterPro" id="IPR018247">
    <property type="entry name" value="EF_Hand_1_Ca_BS"/>
</dbReference>
<organism evidence="3 4">
    <name type="scientific">Thecamonas trahens ATCC 50062</name>
    <dbReference type="NCBI Taxonomy" id="461836"/>
    <lineage>
        <taxon>Eukaryota</taxon>
        <taxon>Apusozoa</taxon>
        <taxon>Apusomonadida</taxon>
        <taxon>Apusomonadidae</taxon>
        <taxon>Thecamonas</taxon>
    </lineage>
</organism>
<dbReference type="RefSeq" id="XP_013758708.1">
    <property type="nucleotide sequence ID" value="XM_013903254.1"/>
</dbReference>
<feature type="domain" description="EF-hand" evidence="2">
    <location>
        <begin position="6"/>
        <end position="41"/>
    </location>
</feature>
<dbReference type="Proteomes" id="UP000054408">
    <property type="component" value="Unassembled WGS sequence"/>
</dbReference>
<evidence type="ECO:0000259" key="2">
    <source>
        <dbReference type="PROSITE" id="PS50222"/>
    </source>
</evidence>
<dbReference type="SUPFAM" id="SSF47473">
    <property type="entry name" value="EF-hand"/>
    <property type="match status" value="1"/>
</dbReference>
<protein>
    <recommendedName>
        <fullName evidence="2">EF-hand domain-containing protein</fullName>
    </recommendedName>
</protein>
<dbReference type="InterPro" id="IPR011992">
    <property type="entry name" value="EF-hand-dom_pair"/>
</dbReference>
<dbReference type="GO" id="GO:0005509">
    <property type="term" value="F:calcium ion binding"/>
    <property type="evidence" value="ECO:0007669"/>
    <property type="project" value="InterPro"/>
</dbReference>
<evidence type="ECO:0000313" key="4">
    <source>
        <dbReference type="Proteomes" id="UP000054408"/>
    </source>
</evidence>
<sequence>MASERQTREHIRHAFRAFDKSGRGRLGRDGVCLAMTAVLGYEPSRVDVAVVLGLPLDAPAGELQSATVSEDTFVSYMSDKMARMDVSARAADAFDALASASGLGYLTKENCQAALDALGVSTLLELVTADAPGSAVGAPFISLDDVFAEADLDDDGRITRADFLLLASRAAAQTM</sequence>
<dbReference type="InterPro" id="IPR002048">
    <property type="entry name" value="EF_hand_dom"/>
</dbReference>
<dbReference type="PROSITE" id="PS50222">
    <property type="entry name" value="EF_HAND_2"/>
    <property type="match status" value="2"/>
</dbReference>
<keyword evidence="1" id="KW-0106">Calcium</keyword>
<dbReference type="SMART" id="SM00054">
    <property type="entry name" value="EFh"/>
    <property type="match status" value="2"/>
</dbReference>
<dbReference type="GeneID" id="25563912"/>